<dbReference type="AlphaFoldDB" id="A0A2K8KZD1"/>
<proteinExistence type="predicted"/>
<evidence type="ECO:0000313" key="2">
    <source>
        <dbReference type="EMBL" id="ATX77736.1"/>
    </source>
</evidence>
<keyword evidence="1" id="KW-0472">Membrane</keyword>
<dbReference type="EMBL" id="CP011797">
    <property type="protein sequence ID" value="ATX77736.1"/>
    <property type="molecule type" value="Genomic_DNA"/>
</dbReference>
<name>A0A2K8KZD1_9GAMM</name>
<evidence type="ECO:0000313" key="3">
    <source>
        <dbReference type="Proteomes" id="UP000229757"/>
    </source>
</evidence>
<accession>A0A2K8KZD1</accession>
<keyword evidence="1" id="KW-0812">Transmembrane</keyword>
<gene>
    <name evidence="2" type="primary">mshP</name>
    <name evidence="2" type="ORF">REIFOR_02612</name>
</gene>
<sequence>MNRTAERGVALIAAIFLVVIIGAGVVLLSILSVRNSQQTTQNLLQIRAQLSVEAALEYGVQSLVQADNCNTYDPSNDVVLVIDAYPNFVIKLSCVQNNYVGPPSQIVSIMTLNATAEWGSPDDADYVWAESEATIEL</sequence>
<protein>
    <submittedName>
        <fullName evidence="2">MSHA biogenesis protein MshP</fullName>
    </submittedName>
</protein>
<dbReference type="OrthoDB" id="6199118at2"/>
<organism evidence="2 3">
    <name type="scientific">Reinekea forsetii</name>
    <dbReference type="NCBI Taxonomy" id="1336806"/>
    <lineage>
        <taxon>Bacteria</taxon>
        <taxon>Pseudomonadati</taxon>
        <taxon>Pseudomonadota</taxon>
        <taxon>Gammaproteobacteria</taxon>
        <taxon>Oceanospirillales</taxon>
        <taxon>Saccharospirillaceae</taxon>
        <taxon>Reinekea</taxon>
    </lineage>
</organism>
<dbReference type="RefSeq" id="WP_100257971.1">
    <property type="nucleotide sequence ID" value="NZ_CP011797.1"/>
</dbReference>
<keyword evidence="3" id="KW-1185">Reference proteome</keyword>
<evidence type="ECO:0000256" key="1">
    <source>
        <dbReference type="SAM" id="Phobius"/>
    </source>
</evidence>
<feature type="transmembrane region" description="Helical" evidence="1">
    <location>
        <begin position="9"/>
        <end position="31"/>
    </location>
</feature>
<reference evidence="2 3" key="1">
    <citation type="journal article" date="2017" name="Environ. Microbiol.">
        <title>Genomic and physiological analyses of 'Reinekea forsetii' reveal a versatile opportunistic lifestyle during spring algae blooms.</title>
        <authorList>
            <person name="Avci B."/>
            <person name="Hahnke R.L."/>
            <person name="Chafee M."/>
            <person name="Fischer T."/>
            <person name="Gruber-Vodicka H."/>
            <person name="Tegetmeyer H.E."/>
            <person name="Harder J."/>
            <person name="Fuchs B.M."/>
            <person name="Amann R.I."/>
            <person name="Teeling H."/>
        </authorList>
    </citation>
    <scope>NUCLEOTIDE SEQUENCE [LARGE SCALE GENOMIC DNA]</scope>
    <source>
        <strain evidence="2 3">Hel1_31_D35</strain>
    </source>
</reference>
<dbReference type="Proteomes" id="UP000229757">
    <property type="component" value="Chromosome"/>
</dbReference>
<keyword evidence="1" id="KW-1133">Transmembrane helix</keyword>
<dbReference type="KEGG" id="rfo:REIFOR_02612"/>